<dbReference type="AlphaFoldDB" id="A0A1D2J2T9"/>
<protein>
    <submittedName>
        <fullName evidence="2">Uncharacterized protein</fullName>
    </submittedName>
</protein>
<evidence type="ECO:0000313" key="2">
    <source>
        <dbReference type="EMBL" id="ODH12610.1"/>
    </source>
</evidence>
<dbReference type="Proteomes" id="UP000242814">
    <property type="component" value="Unassembled WGS sequence"/>
</dbReference>
<feature type="region of interest" description="Disordered" evidence="1">
    <location>
        <begin position="48"/>
        <end position="70"/>
    </location>
</feature>
<feature type="compositionally biased region" description="Basic and acidic residues" evidence="1">
    <location>
        <begin position="140"/>
        <end position="160"/>
    </location>
</feature>
<dbReference type="VEuPathDB" id="FungiDB:PABG_11419"/>
<comment type="caution">
    <text evidence="2">The sequence shown here is derived from an EMBL/GenBank/DDBJ whole genome shotgun (WGS) entry which is preliminary data.</text>
</comment>
<evidence type="ECO:0000256" key="1">
    <source>
        <dbReference type="SAM" id="MobiDB-lite"/>
    </source>
</evidence>
<accession>A0A1D2J2T9</accession>
<feature type="non-terminal residue" evidence="2">
    <location>
        <position position="1"/>
    </location>
</feature>
<name>A0A1D2J2T9_PARBR</name>
<sequence length="160" mass="17973">SGERLDSWNRYPQTDDDNDTHVLDHWQIHPARCGTVVNVPCYYSTSDDFLSDEQSTGRKRGRQQPEEPVAKRLRVAYASSMEGSSTALRSHFLSLQLDDRLQFLAWLFEGALASCMPDSAPAIRGVDESVRPAGRSAPRKVGESQRGRGEGTKGHRDRLW</sequence>
<proteinExistence type="predicted"/>
<dbReference type="VEuPathDB" id="FungiDB:PADG_07408"/>
<organism evidence="2 3">
    <name type="scientific">Paracoccidioides brasiliensis</name>
    <dbReference type="NCBI Taxonomy" id="121759"/>
    <lineage>
        <taxon>Eukaryota</taxon>
        <taxon>Fungi</taxon>
        <taxon>Dikarya</taxon>
        <taxon>Ascomycota</taxon>
        <taxon>Pezizomycotina</taxon>
        <taxon>Eurotiomycetes</taxon>
        <taxon>Eurotiomycetidae</taxon>
        <taxon>Onygenales</taxon>
        <taxon>Ajellomycetaceae</taxon>
        <taxon>Paracoccidioides</taxon>
    </lineage>
</organism>
<feature type="region of interest" description="Disordered" evidence="1">
    <location>
        <begin position="126"/>
        <end position="160"/>
    </location>
</feature>
<dbReference type="EMBL" id="LZYO01000942">
    <property type="protein sequence ID" value="ODH12610.1"/>
    <property type="molecule type" value="Genomic_DNA"/>
</dbReference>
<evidence type="ECO:0000313" key="3">
    <source>
        <dbReference type="Proteomes" id="UP000242814"/>
    </source>
</evidence>
<reference evidence="2 3" key="1">
    <citation type="submission" date="2016-06" db="EMBL/GenBank/DDBJ databases">
        <authorList>
            <person name="Kjaerup R.B."/>
            <person name="Dalgaard T.S."/>
            <person name="Juul-Madsen H.R."/>
        </authorList>
    </citation>
    <scope>NUCLEOTIDE SEQUENCE [LARGE SCALE GENOMIC DNA]</scope>
    <source>
        <strain evidence="2 3">Pb300</strain>
    </source>
</reference>
<gene>
    <name evidence="2" type="ORF">ACO22_08091</name>
</gene>